<dbReference type="InterPro" id="IPR017438">
    <property type="entry name" value="ATP-NAD_kinase_N"/>
</dbReference>
<evidence type="ECO:0000256" key="6">
    <source>
        <dbReference type="ARBA" id="ARBA00022741"/>
    </source>
</evidence>
<feature type="domain" description="DAGKc" evidence="13">
    <location>
        <begin position="2"/>
        <end position="133"/>
    </location>
</feature>
<organism evidence="14 15">
    <name type="scientific">Peptoanaerobacter stomatis</name>
    <dbReference type="NCBI Taxonomy" id="796937"/>
    <lineage>
        <taxon>Bacteria</taxon>
        <taxon>Bacillati</taxon>
        <taxon>Bacillota</taxon>
        <taxon>Clostridia</taxon>
        <taxon>Peptostreptococcales</taxon>
        <taxon>Filifactoraceae</taxon>
        <taxon>Peptoanaerobacter</taxon>
    </lineage>
</organism>
<dbReference type="SUPFAM" id="SSF111331">
    <property type="entry name" value="NAD kinase/diacylglycerol kinase-like"/>
    <property type="match status" value="1"/>
</dbReference>
<evidence type="ECO:0000256" key="9">
    <source>
        <dbReference type="ARBA" id="ARBA00022842"/>
    </source>
</evidence>
<dbReference type="AlphaFoldDB" id="G9X0D5"/>
<dbReference type="RefSeq" id="WP_009526100.1">
    <property type="nucleotide sequence ID" value="NZ_JH414561.1"/>
</dbReference>
<dbReference type="BioCyc" id="EBAC796937-HMP:GMGH-1879-MONOMER"/>
<dbReference type="Gene3D" id="3.40.50.10330">
    <property type="entry name" value="Probable inorganic polyphosphate/atp-NAD kinase, domain 1"/>
    <property type="match status" value="1"/>
</dbReference>
<dbReference type="InterPro" id="IPR045540">
    <property type="entry name" value="YegS/DAGK_C"/>
</dbReference>
<accession>G9X0D5</accession>
<keyword evidence="6" id="KW-0547">Nucleotide-binding</keyword>
<name>G9X0D5_9FIRM</name>
<evidence type="ECO:0000256" key="12">
    <source>
        <dbReference type="ARBA" id="ARBA00023264"/>
    </source>
</evidence>
<dbReference type="PATRIC" id="fig|796937.3.peg.1081"/>
<dbReference type="Pfam" id="PF19279">
    <property type="entry name" value="YegS_C"/>
    <property type="match status" value="1"/>
</dbReference>
<evidence type="ECO:0000256" key="7">
    <source>
        <dbReference type="ARBA" id="ARBA00022777"/>
    </source>
</evidence>
<evidence type="ECO:0000256" key="8">
    <source>
        <dbReference type="ARBA" id="ARBA00022840"/>
    </source>
</evidence>
<dbReference type="GO" id="GO:0005886">
    <property type="term" value="C:plasma membrane"/>
    <property type="evidence" value="ECO:0007669"/>
    <property type="project" value="TreeGrafter"/>
</dbReference>
<comment type="caution">
    <text evidence="14">The sequence shown here is derived from an EMBL/GenBank/DDBJ whole genome shotgun (WGS) entry which is preliminary data.</text>
</comment>
<dbReference type="Proteomes" id="UP000006437">
    <property type="component" value="Unassembled WGS sequence"/>
</dbReference>
<dbReference type="InterPro" id="IPR050187">
    <property type="entry name" value="Lipid_Phosphate_FormReg"/>
</dbReference>
<dbReference type="PANTHER" id="PTHR12358">
    <property type="entry name" value="SPHINGOSINE KINASE"/>
    <property type="match status" value="1"/>
</dbReference>
<keyword evidence="11" id="KW-0594">Phospholipid biosynthesis</keyword>
<dbReference type="PANTHER" id="PTHR12358:SF106">
    <property type="entry name" value="LIPID KINASE YEGS"/>
    <property type="match status" value="1"/>
</dbReference>
<keyword evidence="4" id="KW-0808">Transferase</keyword>
<evidence type="ECO:0000256" key="10">
    <source>
        <dbReference type="ARBA" id="ARBA00023098"/>
    </source>
</evidence>
<sequence>MKAYKKALFIYNPLSGNRDIATELDKIVGHFIKNKIILTVIRLEEEVYDMLSDLLKNLDYDFIIGVGGDGTIDSIARRIVKNNVKKPYAVIGSGTCNNFASNILMPSGVYKAIEEIAKYKTAMVDIGCLQTGQIFLSSLAIGVFAETSFETNSDLKEWLGPFAYHLQGLTQLPNIKTNKFTIKSDEKILEIQAYMVLVLNGTNVGNIGGLFGNNVDIKDGLFEMIIVKEANPVDLANLLVKVVKGEDFTNSSIIEIIKSSKFEIDCEDRSLAVSIDGEKGPSLPLKLSVKPNYINVIVGNTYDE</sequence>
<evidence type="ECO:0000313" key="15">
    <source>
        <dbReference type="Proteomes" id="UP000006437"/>
    </source>
</evidence>
<dbReference type="InterPro" id="IPR005218">
    <property type="entry name" value="Diacylglycerol/lipid_kinase"/>
</dbReference>
<dbReference type="InterPro" id="IPR001206">
    <property type="entry name" value="Diacylglycerol_kinase_cat_dom"/>
</dbReference>
<evidence type="ECO:0000256" key="5">
    <source>
        <dbReference type="ARBA" id="ARBA00022723"/>
    </source>
</evidence>
<evidence type="ECO:0000256" key="2">
    <source>
        <dbReference type="ARBA" id="ARBA00005983"/>
    </source>
</evidence>
<dbReference type="NCBIfam" id="TIGR00147">
    <property type="entry name" value="YegS/Rv2252/BmrU family lipid kinase"/>
    <property type="match status" value="1"/>
</dbReference>
<keyword evidence="8" id="KW-0067">ATP-binding</keyword>
<proteinExistence type="inferred from homology"/>
<dbReference type="InterPro" id="IPR016064">
    <property type="entry name" value="NAD/diacylglycerol_kinase_sf"/>
</dbReference>
<keyword evidence="7" id="KW-0418">Kinase</keyword>
<dbReference type="GO" id="GO:0005524">
    <property type="term" value="F:ATP binding"/>
    <property type="evidence" value="ECO:0007669"/>
    <property type="project" value="UniProtKB-KW"/>
</dbReference>
<evidence type="ECO:0000259" key="13">
    <source>
        <dbReference type="PROSITE" id="PS50146"/>
    </source>
</evidence>
<dbReference type="GO" id="GO:0004143">
    <property type="term" value="F:ATP-dependent diacylglycerol kinase activity"/>
    <property type="evidence" value="ECO:0007669"/>
    <property type="project" value="TreeGrafter"/>
</dbReference>
<protein>
    <recommendedName>
        <fullName evidence="13">DAGKc domain-containing protein</fullName>
    </recommendedName>
</protein>
<dbReference type="Pfam" id="PF00781">
    <property type="entry name" value="DAGK_cat"/>
    <property type="match status" value="1"/>
</dbReference>
<comment type="cofactor">
    <cofactor evidence="1">
        <name>Mg(2+)</name>
        <dbReference type="ChEBI" id="CHEBI:18420"/>
    </cofactor>
</comment>
<evidence type="ECO:0000256" key="4">
    <source>
        <dbReference type="ARBA" id="ARBA00022679"/>
    </source>
</evidence>
<dbReference type="EMBL" id="AFZE01000013">
    <property type="protein sequence ID" value="EHL15482.1"/>
    <property type="molecule type" value="Genomic_DNA"/>
</dbReference>
<dbReference type="SMART" id="SM00046">
    <property type="entry name" value="DAGKc"/>
    <property type="match status" value="1"/>
</dbReference>
<keyword evidence="5" id="KW-0479">Metal-binding</keyword>
<keyword evidence="3" id="KW-0444">Lipid biosynthesis</keyword>
<evidence type="ECO:0000256" key="11">
    <source>
        <dbReference type="ARBA" id="ARBA00023209"/>
    </source>
</evidence>
<evidence type="ECO:0000256" key="1">
    <source>
        <dbReference type="ARBA" id="ARBA00001946"/>
    </source>
</evidence>
<dbReference type="Gene3D" id="2.60.200.40">
    <property type="match status" value="1"/>
</dbReference>
<keyword evidence="12" id="KW-1208">Phospholipid metabolism</keyword>
<evidence type="ECO:0000313" key="14">
    <source>
        <dbReference type="EMBL" id="EHL15482.1"/>
    </source>
</evidence>
<dbReference type="GO" id="GO:0046872">
    <property type="term" value="F:metal ion binding"/>
    <property type="evidence" value="ECO:0007669"/>
    <property type="project" value="UniProtKB-KW"/>
</dbReference>
<evidence type="ECO:0000256" key="3">
    <source>
        <dbReference type="ARBA" id="ARBA00022516"/>
    </source>
</evidence>
<reference evidence="14 15" key="1">
    <citation type="submission" date="2011-08" db="EMBL/GenBank/DDBJ databases">
        <title>The Genome Sequence of Eubacteriaceae bacterium ACC19a.</title>
        <authorList>
            <consortium name="The Broad Institute Genome Sequencing Platform"/>
            <person name="Earl A."/>
            <person name="Ward D."/>
            <person name="Feldgarden M."/>
            <person name="Gevers D."/>
            <person name="Sizova M."/>
            <person name="Hazen A."/>
            <person name="Epstein S."/>
            <person name="Young S.K."/>
            <person name="Zeng Q."/>
            <person name="Gargeya S."/>
            <person name="Fitzgerald M."/>
            <person name="Haas B."/>
            <person name="Abouelleil A."/>
            <person name="Alvarado L."/>
            <person name="Arachchi H.M."/>
            <person name="Berlin A."/>
            <person name="Brown A."/>
            <person name="Chapman S.B."/>
            <person name="Chen Z."/>
            <person name="Dunbar C."/>
            <person name="Freedman E."/>
            <person name="Gearin G."/>
            <person name="Gellesch M."/>
            <person name="Goldberg J."/>
            <person name="Griggs A."/>
            <person name="Gujja S."/>
            <person name="Heiman D."/>
            <person name="Howarth C."/>
            <person name="Larson L."/>
            <person name="Lui A."/>
            <person name="MacDonald P.J.P."/>
            <person name="Montmayeur A."/>
            <person name="Murphy C."/>
            <person name="Neiman D."/>
            <person name="Pearson M."/>
            <person name="Priest M."/>
            <person name="Roberts A."/>
            <person name="Saif S."/>
            <person name="Shea T."/>
            <person name="Shenoy N."/>
            <person name="Sisk P."/>
            <person name="Stolte C."/>
            <person name="Sykes S."/>
            <person name="Wortman J."/>
            <person name="Nusbaum C."/>
            <person name="Birren B."/>
        </authorList>
    </citation>
    <scope>NUCLEOTIDE SEQUENCE [LARGE SCALE GENOMIC DNA]</scope>
    <source>
        <strain evidence="14 15">ACC19a</strain>
    </source>
</reference>
<keyword evidence="9" id="KW-0460">Magnesium</keyword>
<dbReference type="PROSITE" id="PS50146">
    <property type="entry name" value="DAGK"/>
    <property type="match status" value="1"/>
</dbReference>
<gene>
    <name evidence="14" type="ORF">HMPREF9629_01871</name>
</gene>
<dbReference type="GO" id="GO:0008654">
    <property type="term" value="P:phospholipid biosynthetic process"/>
    <property type="evidence" value="ECO:0007669"/>
    <property type="project" value="UniProtKB-KW"/>
</dbReference>
<comment type="similarity">
    <text evidence="2">Belongs to the diacylglycerol/lipid kinase family.</text>
</comment>
<dbReference type="HOGENOM" id="CLU_045532_1_0_9"/>
<keyword evidence="10" id="KW-0443">Lipid metabolism</keyword>